<dbReference type="AlphaFoldDB" id="A0A7C9VB38"/>
<comment type="caution">
    <text evidence="3">The sequence shown here is derived from an EMBL/GenBank/DDBJ whole genome shotgun (WGS) entry which is preliminary data.</text>
</comment>
<organism evidence="3 4">
    <name type="scientific">Candidatus Afipia apatlaquensis</name>
    <dbReference type="NCBI Taxonomy" id="2712852"/>
    <lineage>
        <taxon>Bacteria</taxon>
        <taxon>Pseudomonadati</taxon>
        <taxon>Pseudomonadota</taxon>
        <taxon>Alphaproteobacteria</taxon>
        <taxon>Hyphomicrobiales</taxon>
        <taxon>Nitrobacteraceae</taxon>
        <taxon>Afipia</taxon>
    </lineage>
</organism>
<dbReference type="GO" id="GO:0004672">
    <property type="term" value="F:protein kinase activity"/>
    <property type="evidence" value="ECO:0007669"/>
    <property type="project" value="UniProtKB-ARBA"/>
</dbReference>
<dbReference type="Gene3D" id="1.20.120.160">
    <property type="entry name" value="HPT domain"/>
    <property type="match status" value="1"/>
</dbReference>
<name>A0A7C9VB38_9BRAD</name>
<evidence type="ECO:0000256" key="1">
    <source>
        <dbReference type="ARBA" id="ARBA00023012"/>
    </source>
</evidence>
<dbReference type="Pfam" id="PF01627">
    <property type="entry name" value="Hpt"/>
    <property type="match status" value="1"/>
</dbReference>
<dbReference type="SUPFAM" id="SSF47226">
    <property type="entry name" value="Histidine-containing phosphotransfer domain, HPT domain"/>
    <property type="match status" value="1"/>
</dbReference>
<feature type="domain" description="HPt" evidence="2">
    <location>
        <begin position="41"/>
        <end position="116"/>
    </location>
</feature>
<evidence type="ECO:0000313" key="4">
    <source>
        <dbReference type="Proteomes" id="UP000480266"/>
    </source>
</evidence>
<dbReference type="EMBL" id="JAAMRR010000022">
    <property type="protein sequence ID" value="NGX93748.1"/>
    <property type="molecule type" value="Genomic_DNA"/>
</dbReference>
<dbReference type="GO" id="GO:0000160">
    <property type="term" value="P:phosphorelay signal transduction system"/>
    <property type="evidence" value="ECO:0007669"/>
    <property type="project" value="UniProtKB-KW"/>
</dbReference>
<keyword evidence="4" id="KW-1185">Reference proteome</keyword>
<gene>
    <name evidence="3" type="ORF">G4V63_00390</name>
</gene>
<dbReference type="InterPro" id="IPR036641">
    <property type="entry name" value="HPT_dom_sf"/>
</dbReference>
<dbReference type="InterPro" id="IPR008207">
    <property type="entry name" value="Sig_transdc_His_kin_Hpt_dom"/>
</dbReference>
<reference evidence="3" key="1">
    <citation type="submission" date="2020-02" db="EMBL/GenBank/DDBJ databases">
        <title>Draft genome sequence of Candidatus Afipia apatlaquensis IBT-C3, a potential strain for decolorization of textile dyes.</title>
        <authorList>
            <person name="Sanchez-Reyes A."/>
            <person name="Breton-Deval L."/>
            <person name="Mangelson H."/>
            <person name="Sanchez-Flores A."/>
        </authorList>
    </citation>
    <scope>NUCLEOTIDE SEQUENCE [LARGE SCALE GENOMIC DNA]</scope>
    <source>
        <strain evidence="3">IBT-C3</strain>
    </source>
</reference>
<keyword evidence="1" id="KW-0902">Two-component regulatory system</keyword>
<sequence>MSLNLERLNWMPSPPLVPEDSAIDVQHLGRMTLGEAALEAEVLGLFAAQSADLVARLKTIPADAAALAHTLKGSARAIGAFRVAEAALGVEAAMKSDGDVAGAITLLQRAVEEARAAIGQMLNRS</sequence>
<dbReference type="Proteomes" id="UP000480266">
    <property type="component" value="Unassembled WGS sequence"/>
</dbReference>
<protein>
    <submittedName>
        <fullName evidence="3">Hpt domain-containing protein</fullName>
    </submittedName>
</protein>
<evidence type="ECO:0000259" key="2">
    <source>
        <dbReference type="Pfam" id="PF01627"/>
    </source>
</evidence>
<accession>A0A7C9VB38</accession>
<proteinExistence type="predicted"/>
<evidence type="ECO:0000313" key="3">
    <source>
        <dbReference type="EMBL" id="NGX93748.1"/>
    </source>
</evidence>